<organism evidence="2 3">
    <name type="scientific">Sulfurifustis variabilis</name>
    <dbReference type="NCBI Taxonomy" id="1675686"/>
    <lineage>
        <taxon>Bacteria</taxon>
        <taxon>Pseudomonadati</taxon>
        <taxon>Pseudomonadota</taxon>
        <taxon>Gammaproteobacteria</taxon>
        <taxon>Acidiferrobacterales</taxon>
        <taxon>Acidiferrobacteraceae</taxon>
        <taxon>Sulfurifustis</taxon>
    </lineage>
</organism>
<feature type="region of interest" description="Disordered" evidence="1">
    <location>
        <begin position="57"/>
        <end position="77"/>
    </location>
</feature>
<dbReference type="AlphaFoldDB" id="A0A1B4VBC4"/>
<reference evidence="2 3" key="1">
    <citation type="submission" date="2015-08" db="EMBL/GenBank/DDBJ databases">
        <title>Complete genome sequence of Sulfurifustis variabilis.</title>
        <authorList>
            <person name="Miura A."/>
            <person name="Kojima H."/>
            <person name="Fukui M."/>
        </authorList>
    </citation>
    <scope>NUCLEOTIDE SEQUENCE [LARGE SCALE GENOMIC DNA]</scope>
    <source>
        <strain evidence="3">skN76</strain>
    </source>
</reference>
<sequence>MRNGIDSSAPGWALTPSGDLDHAAIEQRARALRRAALRGWLAAVAARAHEVLSTRARSKTAASGRQVRCGEGAGCHT</sequence>
<name>A0A1B4VBC4_9GAMM</name>
<dbReference type="KEGG" id="sva:SVA_1226"/>
<keyword evidence="3" id="KW-1185">Reference proteome</keyword>
<dbReference type="Proteomes" id="UP000218899">
    <property type="component" value="Chromosome"/>
</dbReference>
<dbReference type="EMBL" id="AP014936">
    <property type="protein sequence ID" value="BAU47801.1"/>
    <property type="molecule type" value="Genomic_DNA"/>
</dbReference>
<protein>
    <submittedName>
        <fullName evidence="2">Uncharacterized protein</fullName>
    </submittedName>
</protein>
<dbReference type="RefSeq" id="WP_096460206.1">
    <property type="nucleotide sequence ID" value="NZ_AP014936.1"/>
</dbReference>
<evidence type="ECO:0000313" key="2">
    <source>
        <dbReference type="EMBL" id="BAU47801.1"/>
    </source>
</evidence>
<evidence type="ECO:0000313" key="3">
    <source>
        <dbReference type="Proteomes" id="UP000218899"/>
    </source>
</evidence>
<gene>
    <name evidence="2" type="ORF">SVA_1226</name>
</gene>
<evidence type="ECO:0000256" key="1">
    <source>
        <dbReference type="SAM" id="MobiDB-lite"/>
    </source>
</evidence>
<accession>A0A1B4VBC4</accession>
<proteinExistence type="predicted"/>